<dbReference type="PANTHER" id="PTHR35333">
    <property type="entry name" value="BETA-LACTAMASE"/>
    <property type="match status" value="1"/>
</dbReference>
<dbReference type="Gene3D" id="3.40.710.10">
    <property type="entry name" value="DD-peptidase/beta-lactamase superfamily"/>
    <property type="match status" value="1"/>
</dbReference>
<comment type="caution">
    <text evidence="1">The sequence shown here is derived from an EMBL/GenBank/DDBJ whole genome shotgun (WGS) entry which is preliminary data.</text>
</comment>
<gene>
    <name evidence="1" type="ORF">Pfl04_50090</name>
</gene>
<dbReference type="SUPFAM" id="SSF56601">
    <property type="entry name" value="beta-lactamase/transpeptidase-like"/>
    <property type="match status" value="1"/>
</dbReference>
<evidence type="ECO:0000313" key="2">
    <source>
        <dbReference type="Proteomes" id="UP000653674"/>
    </source>
</evidence>
<sequence length="293" mass="30997">MRVSVVMGCAGVAVVLLAFGVVAPYGSISASTARSRLASDTAAAAAQQPLLRPRPVSFSSPGFHSWALLNTRTGKITGSDNSTAISDTASMVKAWLAADYLRLAAQRDEKPTAARMNDLSIMIRDSDNDAAERIYRLNGGTASIQRLIRVCRLTQTSAVPGLWSETRTSAPDAVRMGGCLADGRAAGPQWTRWVLTEMRRVRGDGRFGIIKALPAAAAATTAIKNGWLLRDDDGLWHVNCLAIGDGWALAVMLRYPGSLGFEHGGTVCRSVATQLMDPAVATGASQRAAAQGR</sequence>
<dbReference type="InterPro" id="IPR000871">
    <property type="entry name" value="Beta-lactam_class-A"/>
</dbReference>
<dbReference type="GO" id="GO:0008800">
    <property type="term" value="F:beta-lactamase activity"/>
    <property type="evidence" value="ECO:0007669"/>
    <property type="project" value="InterPro"/>
</dbReference>
<accession>A0A8J3M460</accession>
<name>A0A8J3M460_9ACTN</name>
<organism evidence="1 2">
    <name type="scientific">Planosporangium flavigriseum</name>
    <dbReference type="NCBI Taxonomy" id="373681"/>
    <lineage>
        <taxon>Bacteria</taxon>
        <taxon>Bacillati</taxon>
        <taxon>Actinomycetota</taxon>
        <taxon>Actinomycetes</taxon>
        <taxon>Micromonosporales</taxon>
        <taxon>Micromonosporaceae</taxon>
        <taxon>Planosporangium</taxon>
    </lineage>
</organism>
<dbReference type="Proteomes" id="UP000653674">
    <property type="component" value="Unassembled WGS sequence"/>
</dbReference>
<dbReference type="InterPro" id="IPR012338">
    <property type="entry name" value="Beta-lactam/transpept-like"/>
</dbReference>
<protein>
    <recommendedName>
        <fullName evidence="3">Beta-lactamase enzyme family protein</fullName>
    </recommendedName>
</protein>
<keyword evidence="2" id="KW-1185">Reference proteome</keyword>
<evidence type="ECO:0000313" key="1">
    <source>
        <dbReference type="EMBL" id="GIG76605.1"/>
    </source>
</evidence>
<dbReference type="AlphaFoldDB" id="A0A8J3M460"/>
<proteinExistence type="predicted"/>
<dbReference type="GO" id="GO:0046677">
    <property type="term" value="P:response to antibiotic"/>
    <property type="evidence" value="ECO:0007669"/>
    <property type="project" value="InterPro"/>
</dbReference>
<reference evidence="1" key="1">
    <citation type="submission" date="2021-01" db="EMBL/GenBank/DDBJ databases">
        <title>Whole genome shotgun sequence of Planosporangium flavigriseum NBRC 105377.</title>
        <authorList>
            <person name="Komaki H."/>
            <person name="Tamura T."/>
        </authorList>
    </citation>
    <scope>NUCLEOTIDE SEQUENCE</scope>
    <source>
        <strain evidence="1">NBRC 105377</strain>
    </source>
</reference>
<evidence type="ECO:0008006" key="3">
    <source>
        <dbReference type="Google" id="ProtNLM"/>
    </source>
</evidence>
<dbReference type="EMBL" id="BONU01000064">
    <property type="protein sequence ID" value="GIG76605.1"/>
    <property type="molecule type" value="Genomic_DNA"/>
</dbReference>
<dbReference type="GO" id="GO:0030655">
    <property type="term" value="P:beta-lactam antibiotic catabolic process"/>
    <property type="evidence" value="ECO:0007669"/>
    <property type="project" value="InterPro"/>
</dbReference>
<dbReference type="PANTHER" id="PTHR35333:SF3">
    <property type="entry name" value="BETA-LACTAMASE-TYPE TRANSPEPTIDASE FOLD CONTAINING PROTEIN"/>
    <property type="match status" value="1"/>
</dbReference>
<dbReference type="RefSeq" id="WP_239075741.1">
    <property type="nucleotide sequence ID" value="NZ_BAAAQJ010000018.1"/>
</dbReference>